<dbReference type="SUPFAM" id="SSF46785">
    <property type="entry name" value="Winged helix' DNA-binding domain"/>
    <property type="match status" value="1"/>
</dbReference>
<dbReference type="SMART" id="SM00345">
    <property type="entry name" value="HTH_GNTR"/>
    <property type="match status" value="1"/>
</dbReference>
<evidence type="ECO:0000256" key="2">
    <source>
        <dbReference type="ARBA" id="ARBA00023125"/>
    </source>
</evidence>
<dbReference type="Pfam" id="PF07729">
    <property type="entry name" value="FCD"/>
    <property type="match status" value="1"/>
</dbReference>
<dbReference type="GO" id="GO:0003677">
    <property type="term" value="F:DNA binding"/>
    <property type="evidence" value="ECO:0007669"/>
    <property type="project" value="UniProtKB-KW"/>
</dbReference>
<reference evidence="5 6" key="1">
    <citation type="submission" date="2018-10" db="EMBL/GenBank/DDBJ databases">
        <authorList>
            <person name="Zhang X."/>
        </authorList>
    </citation>
    <scope>NUCLEOTIDE SEQUENCE [LARGE SCALE GENOMIC DNA]</scope>
    <source>
        <strain evidence="5 6">SK-G1</strain>
    </source>
</reference>
<gene>
    <name evidence="5" type="ORF">D2962_11925</name>
</gene>
<dbReference type="InterPro" id="IPR011711">
    <property type="entry name" value="GntR_C"/>
</dbReference>
<dbReference type="PROSITE" id="PS50949">
    <property type="entry name" value="HTH_GNTR"/>
    <property type="match status" value="1"/>
</dbReference>
<dbReference type="PRINTS" id="PR00035">
    <property type="entry name" value="HTHGNTR"/>
</dbReference>
<dbReference type="PANTHER" id="PTHR43537">
    <property type="entry name" value="TRANSCRIPTIONAL REGULATOR, GNTR FAMILY"/>
    <property type="match status" value="1"/>
</dbReference>
<sequence>MLKPLKRKTLAEEIIYSIKNLVAEGELKPGDKLPGERALAEQLRVSRACVREALRALSLTGVVTIKPGDGTYLNETASQFFTDMLSTKLNFIFERSDFLQLMEARKILESQLAKLAAQRATPDIIAGLEESVNRMRNHFDDVETFIKEDVNFHVTISEAAENEILYRTISTVRELLTDVQRAVSKVPGLRPRSLKYHQQIYECVRDRKPEEAARIMDEHIADVERTLEEYITQFMHTFQK</sequence>
<dbReference type="InterPro" id="IPR036390">
    <property type="entry name" value="WH_DNA-bd_sf"/>
</dbReference>
<dbReference type="Proteomes" id="UP000280960">
    <property type="component" value="Chromosome"/>
</dbReference>
<keyword evidence="2" id="KW-0238">DNA-binding</keyword>
<dbReference type="Pfam" id="PF00392">
    <property type="entry name" value="GntR"/>
    <property type="match status" value="1"/>
</dbReference>
<protein>
    <submittedName>
        <fullName evidence="5">FCD domain-containing protein</fullName>
    </submittedName>
</protein>
<dbReference type="AlphaFoldDB" id="A0A3G2R6M6"/>
<dbReference type="RefSeq" id="WP_120765723.1">
    <property type="nucleotide sequence ID" value="NZ_CP033169.1"/>
</dbReference>
<keyword evidence="1" id="KW-0805">Transcription regulation</keyword>
<dbReference type="SUPFAM" id="SSF48008">
    <property type="entry name" value="GntR ligand-binding domain-like"/>
    <property type="match status" value="1"/>
</dbReference>
<evidence type="ECO:0000313" key="6">
    <source>
        <dbReference type="Proteomes" id="UP000280960"/>
    </source>
</evidence>
<dbReference type="SMART" id="SM00895">
    <property type="entry name" value="FCD"/>
    <property type="match status" value="1"/>
</dbReference>
<feature type="domain" description="HTH gntR-type" evidence="4">
    <location>
        <begin position="8"/>
        <end position="76"/>
    </location>
</feature>
<dbReference type="Gene3D" id="1.20.120.530">
    <property type="entry name" value="GntR ligand-binding domain-like"/>
    <property type="match status" value="1"/>
</dbReference>
<evidence type="ECO:0000256" key="3">
    <source>
        <dbReference type="ARBA" id="ARBA00023163"/>
    </source>
</evidence>
<evidence type="ECO:0000313" key="5">
    <source>
        <dbReference type="EMBL" id="AYO31214.1"/>
    </source>
</evidence>
<name>A0A3G2R6M6_9FIRM</name>
<proteinExistence type="predicted"/>
<dbReference type="GO" id="GO:0003700">
    <property type="term" value="F:DNA-binding transcription factor activity"/>
    <property type="evidence" value="ECO:0007669"/>
    <property type="project" value="InterPro"/>
</dbReference>
<dbReference type="InterPro" id="IPR000524">
    <property type="entry name" value="Tscrpt_reg_HTH_GntR"/>
</dbReference>
<dbReference type="EMBL" id="CP033169">
    <property type="protein sequence ID" value="AYO31214.1"/>
    <property type="molecule type" value="Genomic_DNA"/>
</dbReference>
<keyword evidence="6" id="KW-1185">Reference proteome</keyword>
<dbReference type="Gene3D" id="1.10.10.10">
    <property type="entry name" value="Winged helix-like DNA-binding domain superfamily/Winged helix DNA-binding domain"/>
    <property type="match status" value="1"/>
</dbReference>
<dbReference type="KEGG" id="bacg:D2962_11925"/>
<evidence type="ECO:0000259" key="4">
    <source>
        <dbReference type="PROSITE" id="PS50949"/>
    </source>
</evidence>
<organism evidence="5 6">
    <name type="scientific">Biomaibacter acetigenes</name>
    <dbReference type="NCBI Taxonomy" id="2316383"/>
    <lineage>
        <taxon>Bacteria</taxon>
        <taxon>Bacillati</taxon>
        <taxon>Bacillota</taxon>
        <taxon>Clostridia</taxon>
        <taxon>Thermosediminibacterales</taxon>
        <taxon>Tepidanaerobacteraceae</taxon>
        <taxon>Biomaibacter</taxon>
    </lineage>
</organism>
<accession>A0A3G2R6M6</accession>
<dbReference type="InterPro" id="IPR036388">
    <property type="entry name" value="WH-like_DNA-bd_sf"/>
</dbReference>
<dbReference type="CDD" id="cd07377">
    <property type="entry name" value="WHTH_GntR"/>
    <property type="match status" value="1"/>
</dbReference>
<keyword evidence="3" id="KW-0804">Transcription</keyword>
<dbReference type="InterPro" id="IPR008920">
    <property type="entry name" value="TF_FadR/GntR_C"/>
</dbReference>
<dbReference type="PANTHER" id="PTHR43537:SF5">
    <property type="entry name" value="UXU OPERON TRANSCRIPTIONAL REGULATOR"/>
    <property type="match status" value="1"/>
</dbReference>
<evidence type="ECO:0000256" key="1">
    <source>
        <dbReference type="ARBA" id="ARBA00023015"/>
    </source>
</evidence>